<dbReference type="InterPro" id="IPR012334">
    <property type="entry name" value="Pectin_lyas_fold"/>
</dbReference>
<dbReference type="InterPro" id="IPR039448">
    <property type="entry name" value="Beta_helix"/>
</dbReference>
<dbReference type="InterPro" id="IPR011050">
    <property type="entry name" value="Pectin_lyase_fold/virulence"/>
</dbReference>
<evidence type="ECO:0000256" key="1">
    <source>
        <dbReference type="SAM" id="MobiDB-lite"/>
    </source>
</evidence>
<dbReference type="Gene3D" id="2.160.20.10">
    <property type="entry name" value="Single-stranded right-handed beta-helix, Pectin lyase-like"/>
    <property type="match status" value="1"/>
</dbReference>
<evidence type="ECO:0000259" key="2">
    <source>
        <dbReference type="Pfam" id="PF13229"/>
    </source>
</evidence>
<gene>
    <name evidence="3" type="ORF">BJZ21_003149</name>
</gene>
<evidence type="ECO:0000313" key="3">
    <source>
        <dbReference type="EMBL" id="NYD43066.1"/>
    </source>
</evidence>
<accession>A0A7Y9E8Y5</accession>
<keyword evidence="4" id="KW-1185">Reference proteome</keyword>
<proteinExistence type="predicted"/>
<sequence length="530" mass="57713">MTQPGLTPPSRRLRPVVVIVLLAALVGAVPTVPAPSKRVATEAATATGAERSSAQRSAGAGDPNKVCGTRQLDGPASPPPGAKAVRTSQDLPSLVDRSAPGTTFWLEPGVHTFGDYLYDQVGPKDGDTFIGAPGAVIEGREVNRYAFGGYAEHVTISYLTIQDFGQGIDDNPGEGVVNQASGDNWYVHHNTIQRNAGAGVFLGNESRVVKNCLRENGEYGFDSFEFDGVHDIVLRGNEIVRNNTADWESIQPGCGCSGGGKFWETRNARVVGNYVHHNYGPGLWADTDDVGFLFRHNYISDNDGEGLFYEISYNALIRDNTFARNGWTIGREEGSDFPTGAIYLSEAGSDVRAGNLYNRHFRISGNLFVNNWSGIMAWENPARFAGSPYNPSTDFTTLVNPGVATVASCRNPHLLSRPPYIDDCRWKTQHLRVEHNTFMFDPAQIPGGCTAARGCGFMGLVGNVGTVPGWSPFVGRGVAKAVSLHQDNIWRNNVYEGPWRFMIEILGSGRVSWSTWRSARWHQDAGSVRK</sequence>
<evidence type="ECO:0000313" key="4">
    <source>
        <dbReference type="Proteomes" id="UP000535511"/>
    </source>
</evidence>
<dbReference type="EMBL" id="JACCBG010000001">
    <property type="protein sequence ID" value="NYD43066.1"/>
    <property type="molecule type" value="Genomic_DNA"/>
</dbReference>
<feature type="domain" description="Right handed beta helix" evidence="2">
    <location>
        <begin position="181"/>
        <end position="349"/>
    </location>
</feature>
<dbReference type="InterPro" id="IPR006626">
    <property type="entry name" value="PbH1"/>
</dbReference>
<protein>
    <recommendedName>
        <fullName evidence="2">Right handed beta helix domain-containing protein</fullName>
    </recommendedName>
</protein>
<dbReference type="SMART" id="SM00710">
    <property type="entry name" value="PbH1"/>
    <property type="match status" value="7"/>
</dbReference>
<dbReference type="SUPFAM" id="SSF51126">
    <property type="entry name" value="Pectin lyase-like"/>
    <property type="match status" value="1"/>
</dbReference>
<dbReference type="AlphaFoldDB" id="A0A7Y9E8Y5"/>
<reference evidence="3 4" key="1">
    <citation type="submission" date="2020-07" db="EMBL/GenBank/DDBJ databases">
        <title>Sequencing the genomes of 1000 actinobacteria strains.</title>
        <authorList>
            <person name="Klenk H.-P."/>
        </authorList>
    </citation>
    <scope>NUCLEOTIDE SEQUENCE [LARGE SCALE GENOMIC DNA]</scope>
    <source>
        <strain evidence="3 4">DSM 21350</strain>
    </source>
</reference>
<organism evidence="3 4">
    <name type="scientific">Nocardioides panaciterrulae</name>
    <dbReference type="NCBI Taxonomy" id="661492"/>
    <lineage>
        <taxon>Bacteria</taxon>
        <taxon>Bacillati</taxon>
        <taxon>Actinomycetota</taxon>
        <taxon>Actinomycetes</taxon>
        <taxon>Propionibacteriales</taxon>
        <taxon>Nocardioidaceae</taxon>
        <taxon>Nocardioides</taxon>
    </lineage>
</organism>
<dbReference type="Pfam" id="PF13229">
    <property type="entry name" value="Beta_helix"/>
    <property type="match status" value="1"/>
</dbReference>
<feature type="region of interest" description="Disordered" evidence="1">
    <location>
        <begin position="43"/>
        <end position="98"/>
    </location>
</feature>
<name>A0A7Y9E8Y5_9ACTN</name>
<dbReference type="RefSeq" id="WP_179664627.1">
    <property type="nucleotide sequence ID" value="NZ_JACCBG010000001.1"/>
</dbReference>
<dbReference type="Proteomes" id="UP000535511">
    <property type="component" value="Unassembled WGS sequence"/>
</dbReference>
<comment type="caution">
    <text evidence="3">The sequence shown here is derived from an EMBL/GenBank/DDBJ whole genome shotgun (WGS) entry which is preliminary data.</text>
</comment>